<keyword evidence="25" id="KW-0472">Membrane</keyword>
<comment type="cofactor">
    <cofactor evidence="1">
        <name>Mg(2+)</name>
        <dbReference type="ChEBI" id="CHEBI:18420"/>
    </cofactor>
</comment>
<dbReference type="GO" id="GO:0004337">
    <property type="term" value="F:(2E,6E)-farnesyl diphosphate synthase activity"/>
    <property type="evidence" value="ECO:0007669"/>
    <property type="project" value="UniProtKB-EC"/>
</dbReference>
<evidence type="ECO:0000256" key="15">
    <source>
        <dbReference type="ARBA" id="ARBA00032052"/>
    </source>
</evidence>
<evidence type="ECO:0000256" key="18">
    <source>
        <dbReference type="ARBA" id="ARBA00032448"/>
    </source>
</evidence>
<dbReference type="UniPathway" id="UPA00389">
    <property type="reaction ID" value="UER00564"/>
</dbReference>
<evidence type="ECO:0000256" key="12">
    <source>
        <dbReference type="ARBA" id="ARBA00022723"/>
    </source>
</evidence>
<proteinExistence type="inferred from homology"/>
<dbReference type="GO" id="GO:0045337">
    <property type="term" value="P:farnesyl diphosphate biosynthetic process"/>
    <property type="evidence" value="ECO:0007669"/>
    <property type="project" value="UniProtKB-UniPathway"/>
</dbReference>
<comment type="catalytic activity">
    <reaction evidence="22">
        <text>isopentenyl diphosphate + dimethylallyl diphosphate = (2E)-geranyl diphosphate + diphosphate</text>
        <dbReference type="Rhea" id="RHEA:22408"/>
        <dbReference type="ChEBI" id="CHEBI:33019"/>
        <dbReference type="ChEBI" id="CHEBI:57623"/>
        <dbReference type="ChEBI" id="CHEBI:58057"/>
        <dbReference type="ChEBI" id="CHEBI:128769"/>
        <dbReference type="EC" id="2.5.1.1"/>
    </reaction>
</comment>
<keyword evidence="25" id="KW-0812">Transmembrane</keyword>
<dbReference type="GO" id="GO:0033386">
    <property type="term" value="P:geranylgeranyl diphosphate biosynthetic process"/>
    <property type="evidence" value="ECO:0007669"/>
    <property type="project" value="UniProtKB-UniPathway"/>
</dbReference>
<comment type="catalytic activity">
    <reaction evidence="23">
        <text>isopentenyl diphosphate + (2E,6E,10E)-geranylgeranyl diphosphate = (2E,6E,10E,14E)-geranylfarnesyl diphosphate + diphosphate</text>
        <dbReference type="Rhea" id="RHEA:25694"/>
        <dbReference type="ChEBI" id="CHEBI:33019"/>
        <dbReference type="ChEBI" id="CHEBI:57907"/>
        <dbReference type="ChEBI" id="CHEBI:58756"/>
        <dbReference type="ChEBI" id="CHEBI:128769"/>
    </reaction>
</comment>
<dbReference type="UniPathway" id="UPA00259">
    <property type="reaction ID" value="UER00368"/>
</dbReference>
<comment type="pathway">
    <text evidence="4">Isoprenoid biosynthesis; farnesyl diphosphate biosynthesis; farnesyl diphosphate from geranyl diphosphate and isopentenyl diphosphate: step 1/1.</text>
</comment>
<evidence type="ECO:0000313" key="27">
    <source>
        <dbReference type="Proteomes" id="UP001162001"/>
    </source>
</evidence>
<evidence type="ECO:0000256" key="13">
    <source>
        <dbReference type="ARBA" id="ARBA00022842"/>
    </source>
</evidence>
<protein>
    <recommendedName>
        <fullName evidence="10">Trans-prenyltransferase</fullName>
        <ecNumber evidence="9">2.5.1.1</ecNumber>
        <ecNumber evidence="8">2.5.1.10</ecNumber>
        <ecNumber evidence="7">2.5.1.29</ecNumber>
    </recommendedName>
    <alternativeName>
        <fullName evidence="19">(2E,6E)-farnesyl diphosphate synthase</fullName>
    </alternativeName>
    <alternativeName>
        <fullName evidence="18">Dimethylallyltranstransferase</fullName>
    </alternativeName>
    <alternativeName>
        <fullName evidence="17">Farnesyl diphosphate synthase</fullName>
    </alternativeName>
    <alternativeName>
        <fullName evidence="15">Farnesyltranstransferase</fullName>
    </alternativeName>
    <alternativeName>
        <fullName evidence="16">Geranyltranstransferase</fullName>
    </alternativeName>
    <alternativeName>
        <fullName evidence="20">Polyprenyl-diphosphate synthase</fullName>
    </alternativeName>
</protein>
<reference evidence="26 27" key="1">
    <citation type="submission" date="2020-04" db="EMBL/GenBank/DDBJ databases">
        <title>Advantages and limits of metagenomic assembly and binning of a giant virus.</title>
        <authorList>
            <person name="Schulz F."/>
            <person name="Andreani J."/>
            <person name="Francis R."/>
            <person name="Boudjemaa H."/>
            <person name="Bou Khalil J.Y."/>
            <person name="Lee J."/>
            <person name="La Scola B."/>
            <person name="Woyke T."/>
        </authorList>
    </citation>
    <scope>NUCLEOTIDE SEQUENCE [LARGE SCALE GENOMIC DNA]</scope>
    <source>
        <strain evidence="26 27">FV1/VV64</strain>
    </source>
</reference>
<dbReference type="GO" id="GO:0033384">
    <property type="term" value="P:geranyl diphosphate biosynthetic process"/>
    <property type="evidence" value="ECO:0007669"/>
    <property type="project" value="UniProtKB-UniPathway"/>
</dbReference>
<keyword evidence="27" id="KW-1185">Reference proteome</keyword>
<evidence type="ECO:0000256" key="19">
    <source>
        <dbReference type="ARBA" id="ARBA00032873"/>
    </source>
</evidence>
<accession>A0A7D3QV09</accession>
<evidence type="ECO:0000256" key="16">
    <source>
        <dbReference type="ARBA" id="ARBA00032380"/>
    </source>
</evidence>
<evidence type="ECO:0000256" key="11">
    <source>
        <dbReference type="ARBA" id="ARBA00022679"/>
    </source>
</evidence>
<dbReference type="GO" id="GO:0004161">
    <property type="term" value="F:dimethylallyltranstransferase activity"/>
    <property type="evidence" value="ECO:0007669"/>
    <property type="project" value="UniProtKB-EC"/>
</dbReference>
<feature type="transmembrane region" description="Helical" evidence="25">
    <location>
        <begin position="6"/>
        <end position="23"/>
    </location>
</feature>
<comment type="pathway">
    <text evidence="3">Isoprenoid biosynthesis; geranyl diphosphate biosynthesis; geranyl diphosphate from dimethylallyl diphosphate and isopentenyl diphosphate: step 1/1.</text>
</comment>
<dbReference type="GO" id="GO:0004311">
    <property type="term" value="F:geranylgeranyl diphosphate synthase activity"/>
    <property type="evidence" value="ECO:0007669"/>
    <property type="project" value="UniProtKB-EC"/>
</dbReference>
<evidence type="ECO:0000256" key="21">
    <source>
        <dbReference type="ARBA" id="ARBA00048119"/>
    </source>
</evidence>
<keyword evidence="25" id="KW-1133">Transmembrane helix</keyword>
<evidence type="ECO:0000256" key="8">
    <source>
        <dbReference type="ARBA" id="ARBA00012439"/>
    </source>
</evidence>
<comment type="pathway">
    <text evidence="5">Isoprenoid biosynthesis; geranylgeranyl diphosphate biosynthesis; geranylgeranyl diphosphate from farnesyl diphosphate and isopentenyl diphosphate: step 1/1.</text>
</comment>
<keyword evidence="14" id="KW-0414">Isoprene biosynthesis</keyword>
<evidence type="ECO:0000256" key="24">
    <source>
        <dbReference type="ARBA" id="ARBA00049399"/>
    </source>
</evidence>
<comment type="catalytic activity">
    <reaction evidence="21">
        <text>isopentenyl diphosphate + (2E,6E)-farnesyl diphosphate = (2E,6E,10E)-geranylgeranyl diphosphate + diphosphate</text>
        <dbReference type="Rhea" id="RHEA:17653"/>
        <dbReference type="ChEBI" id="CHEBI:33019"/>
        <dbReference type="ChEBI" id="CHEBI:58756"/>
        <dbReference type="ChEBI" id="CHEBI:128769"/>
        <dbReference type="ChEBI" id="CHEBI:175763"/>
        <dbReference type="EC" id="2.5.1.29"/>
    </reaction>
</comment>
<dbReference type="InterPro" id="IPR033749">
    <property type="entry name" value="Polyprenyl_synt_CS"/>
</dbReference>
<evidence type="ECO:0000256" key="17">
    <source>
        <dbReference type="ARBA" id="ARBA00032424"/>
    </source>
</evidence>
<name>A0A7D3QV09_9VIRU</name>
<dbReference type="GO" id="GO:0046872">
    <property type="term" value="F:metal ion binding"/>
    <property type="evidence" value="ECO:0007669"/>
    <property type="project" value="UniProtKB-KW"/>
</dbReference>
<dbReference type="Proteomes" id="UP001162001">
    <property type="component" value="Segment"/>
</dbReference>
<dbReference type="PANTHER" id="PTHR43281:SF1">
    <property type="entry name" value="FARNESYL DIPHOSPHATE SYNTHASE"/>
    <property type="match status" value="1"/>
</dbReference>
<evidence type="ECO:0000256" key="9">
    <source>
        <dbReference type="ARBA" id="ARBA00012833"/>
    </source>
</evidence>
<dbReference type="EMBL" id="MT418680">
    <property type="protein sequence ID" value="QKF94625.1"/>
    <property type="molecule type" value="Genomic_DNA"/>
</dbReference>
<evidence type="ECO:0000256" key="6">
    <source>
        <dbReference type="ARBA" id="ARBA00007464"/>
    </source>
</evidence>
<dbReference type="SUPFAM" id="SSF48576">
    <property type="entry name" value="Terpenoid synthases"/>
    <property type="match status" value="1"/>
</dbReference>
<keyword evidence="12" id="KW-0479">Metal-binding</keyword>
<gene>
    <name evidence="26" type="ORF">Fadolivirus_1_1167</name>
</gene>
<dbReference type="EC" id="2.5.1.10" evidence="8"/>
<evidence type="ECO:0000256" key="10">
    <source>
        <dbReference type="ARBA" id="ARBA00017407"/>
    </source>
</evidence>
<dbReference type="Pfam" id="PF00348">
    <property type="entry name" value="polyprenyl_synt"/>
    <property type="match status" value="1"/>
</dbReference>
<evidence type="ECO:0000256" key="23">
    <source>
        <dbReference type="ARBA" id="ARBA00049292"/>
    </source>
</evidence>
<evidence type="ECO:0000313" key="26">
    <source>
        <dbReference type="EMBL" id="QKF94625.1"/>
    </source>
</evidence>
<evidence type="ECO:0000256" key="14">
    <source>
        <dbReference type="ARBA" id="ARBA00023229"/>
    </source>
</evidence>
<dbReference type="PROSITE" id="PS00444">
    <property type="entry name" value="POLYPRENYL_SYNTHASE_2"/>
    <property type="match status" value="1"/>
</dbReference>
<dbReference type="PANTHER" id="PTHR43281">
    <property type="entry name" value="FARNESYL DIPHOSPHATE SYNTHASE"/>
    <property type="match status" value="1"/>
</dbReference>
<evidence type="ECO:0000256" key="3">
    <source>
        <dbReference type="ARBA" id="ARBA00004932"/>
    </source>
</evidence>
<evidence type="ECO:0000256" key="7">
    <source>
        <dbReference type="ARBA" id="ARBA00012382"/>
    </source>
</evidence>
<organism evidence="26 27">
    <name type="scientific">Fadolivirus FV1/VV64</name>
    <dbReference type="NCBI Taxonomy" id="3070911"/>
    <lineage>
        <taxon>Viruses</taxon>
        <taxon>Varidnaviria</taxon>
        <taxon>Bamfordvirae</taxon>
        <taxon>Nucleocytoviricota</taxon>
        <taxon>Megaviricetes</taxon>
        <taxon>Imitervirales</taxon>
        <taxon>Mimiviridae</taxon>
        <taxon>Klosneuvirinae</taxon>
        <taxon>Fadolivirus</taxon>
        <taxon>Fadolivirus algeromassiliense</taxon>
    </lineage>
</organism>
<dbReference type="SFLD" id="SFLDS00005">
    <property type="entry name" value="Isoprenoid_Synthase_Type_I"/>
    <property type="match status" value="1"/>
</dbReference>
<evidence type="ECO:0000256" key="22">
    <source>
        <dbReference type="ARBA" id="ARBA00049291"/>
    </source>
</evidence>
<dbReference type="InterPro" id="IPR000092">
    <property type="entry name" value="Polyprenyl_synt"/>
</dbReference>
<evidence type="ECO:0000256" key="20">
    <source>
        <dbReference type="ARBA" id="ARBA00033128"/>
    </source>
</evidence>
<comment type="function">
    <text evidence="2">Trans-prenyltransferase that catalyzes the sequential condensation of isopentenyl diphosphate (IPP) with different allylic diphosphates, such as dimethylallyl diphosphate (DMAPP), geranyl diphosphate (GPP), farnesyl diphosphate (FPP) and geranylgeranyl diphosphate (GGPP), farnesyl diphosphate being the best allylic substrate.</text>
</comment>
<evidence type="ECO:0000256" key="5">
    <source>
        <dbReference type="ARBA" id="ARBA00005221"/>
    </source>
</evidence>
<sequence>MEVKDIIIIVLICIIVLYNWNNINKLHKTIYNKFYPIKTLEIKSDMSLIKKEQEIIQGYIKSNIEEHIKDKKLREILIYSLGDGKRVRPIIVLSSYKKLNNTEELPNYIINVALSIEYIHCASLVLDDIMDDDDERRNKPSVHIKYGMTMAQLASIILCAFAMKNLFKSLDELSKVHQDMNKDIYVILGNLLSDLISELSVGQYLDVNVPLSLVDLGDNIKDSIKYGTYKTTVEELIHKKTSTLFEYCFIMPWIYSNYNLNSNDINDGINKMRNIAKQFGLIFQISDDFEDVEQDMKRDGKNSVMNYVINKGYYDAYNDYYDIVKKFNELTENENIRTKEMDQMINYLSKKVDVYYKDQEMR</sequence>
<evidence type="ECO:0000256" key="25">
    <source>
        <dbReference type="SAM" id="Phobius"/>
    </source>
</evidence>
<keyword evidence="11" id="KW-0808">Transferase</keyword>
<dbReference type="UniPathway" id="UPA00260">
    <property type="reaction ID" value="UER00369"/>
</dbReference>
<comment type="catalytic activity">
    <reaction evidence="24">
        <text>isopentenyl diphosphate + (2E)-geranyl diphosphate = (2E,6E)-farnesyl diphosphate + diphosphate</text>
        <dbReference type="Rhea" id="RHEA:19361"/>
        <dbReference type="ChEBI" id="CHEBI:33019"/>
        <dbReference type="ChEBI" id="CHEBI:58057"/>
        <dbReference type="ChEBI" id="CHEBI:128769"/>
        <dbReference type="ChEBI" id="CHEBI:175763"/>
        <dbReference type="EC" id="2.5.1.10"/>
    </reaction>
</comment>
<dbReference type="InterPro" id="IPR008949">
    <property type="entry name" value="Isoprenoid_synthase_dom_sf"/>
</dbReference>
<dbReference type="Gene3D" id="1.10.600.10">
    <property type="entry name" value="Farnesyl Diphosphate Synthase"/>
    <property type="match status" value="1"/>
</dbReference>
<evidence type="ECO:0000256" key="4">
    <source>
        <dbReference type="ARBA" id="ARBA00005035"/>
    </source>
</evidence>
<evidence type="ECO:0000256" key="1">
    <source>
        <dbReference type="ARBA" id="ARBA00001946"/>
    </source>
</evidence>
<dbReference type="EC" id="2.5.1.29" evidence="7"/>
<evidence type="ECO:0000256" key="2">
    <source>
        <dbReference type="ARBA" id="ARBA00002733"/>
    </source>
</evidence>
<keyword evidence="13" id="KW-0460">Magnesium</keyword>
<dbReference type="EC" id="2.5.1.1" evidence="9"/>
<comment type="similarity">
    <text evidence="6">Belongs to the FPP/GGPP synthase family. Asfivirus trans-prenyltransferase subfamily.</text>
</comment>